<accession>A0A6A7FM92</accession>
<evidence type="ECO:0000259" key="8">
    <source>
        <dbReference type="PROSITE" id="PS50862"/>
    </source>
</evidence>
<dbReference type="InterPro" id="IPR006195">
    <property type="entry name" value="aa-tRNA-synth_II"/>
</dbReference>
<dbReference type="GO" id="GO:0003723">
    <property type="term" value="F:RNA binding"/>
    <property type="evidence" value="ECO:0007669"/>
    <property type="project" value="UniProtKB-KW"/>
</dbReference>
<dbReference type="GO" id="GO:0004827">
    <property type="term" value="F:proline-tRNA ligase activity"/>
    <property type="evidence" value="ECO:0007669"/>
    <property type="project" value="InterPro"/>
</dbReference>
<dbReference type="InterPro" id="IPR020061">
    <property type="entry name" value="Glu_tRNA_lig_a-bdl"/>
</dbReference>
<dbReference type="InterPro" id="IPR001412">
    <property type="entry name" value="aa-tRNA-synth_I_CS"/>
</dbReference>
<name>A0A6A7FM92_9CRUS</name>
<dbReference type="Pfam" id="PF03129">
    <property type="entry name" value="HGTP_anticodon"/>
    <property type="match status" value="1"/>
</dbReference>
<dbReference type="HAMAP" id="MF_01571">
    <property type="entry name" value="Pro_tRNA_synth_type3"/>
    <property type="match status" value="1"/>
</dbReference>
<dbReference type="CDD" id="cd00936">
    <property type="entry name" value="WEPRS_RNA"/>
    <property type="match status" value="6"/>
</dbReference>
<dbReference type="InterPro" id="IPR036621">
    <property type="entry name" value="Anticodon-bd_dom_sf"/>
</dbReference>
<evidence type="ECO:0000259" key="9">
    <source>
        <dbReference type="PROSITE" id="PS51185"/>
    </source>
</evidence>
<dbReference type="GO" id="GO:0005524">
    <property type="term" value="F:ATP binding"/>
    <property type="evidence" value="ECO:0007669"/>
    <property type="project" value="UniProtKB-KW"/>
</dbReference>
<dbReference type="SUPFAM" id="SSF50715">
    <property type="entry name" value="Ribosomal protein L25-like"/>
    <property type="match status" value="1"/>
</dbReference>
<dbReference type="Gene3D" id="3.30.930.10">
    <property type="entry name" value="Bira Bifunctional Protein, Domain 2"/>
    <property type="match status" value="1"/>
</dbReference>
<feature type="domain" description="WHEP-TRS" evidence="9">
    <location>
        <begin position="1267"/>
        <end position="1323"/>
    </location>
</feature>
<dbReference type="Pfam" id="PF00587">
    <property type="entry name" value="tRNA-synt_2b"/>
    <property type="match status" value="1"/>
</dbReference>
<dbReference type="InterPro" id="IPR004154">
    <property type="entry name" value="Anticodon-bd"/>
</dbReference>
<dbReference type="NCBIfam" id="TIGR00408">
    <property type="entry name" value="proS_fam_I"/>
    <property type="match status" value="1"/>
</dbReference>
<keyword evidence="4" id="KW-0694">RNA-binding</keyword>
<dbReference type="EMBL" id="IACT01000259">
    <property type="protein sequence ID" value="LAC19687.1"/>
    <property type="molecule type" value="mRNA"/>
</dbReference>
<evidence type="ECO:0000256" key="6">
    <source>
        <dbReference type="ARBA" id="ARBA00023146"/>
    </source>
</evidence>
<feature type="compositionally biased region" description="Basic and acidic residues" evidence="7">
    <location>
        <begin position="759"/>
        <end position="778"/>
    </location>
</feature>
<feature type="compositionally biased region" description="Low complexity" evidence="7">
    <location>
        <begin position="747"/>
        <end position="758"/>
    </location>
</feature>
<dbReference type="NCBIfam" id="TIGR00463">
    <property type="entry name" value="gltX_arch"/>
    <property type="match status" value="1"/>
</dbReference>
<feature type="domain" description="WHEP-TRS" evidence="9">
    <location>
        <begin position="1341"/>
        <end position="1397"/>
    </location>
</feature>
<evidence type="ECO:0000256" key="5">
    <source>
        <dbReference type="ARBA" id="ARBA00022917"/>
    </source>
</evidence>
<dbReference type="GO" id="GO:0017101">
    <property type="term" value="C:aminoacyl-tRNA synthetase multienzyme complex"/>
    <property type="evidence" value="ECO:0007669"/>
    <property type="project" value="TreeGrafter"/>
</dbReference>
<dbReference type="Pfam" id="PF00458">
    <property type="entry name" value="WHEP-TRS"/>
    <property type="match status" value="8"/>
</dbReference>
<dbReference type="InterPro" id="IPR000924">
    <property type="entry name" value="Glu/Gln-tRNA-synth"/>
</dbReference>
<dbReference type="Pfam" id="PF20974">
    <property type="entry name" value="tRNA-synt_1c_C2"/>
    <property type="match status" value="1"/>
</dbReference>
<evidence type="ECO:0000256" key="4">
    <source>
        <dbReference type="ARBA" id="ARBA00022884"/>
    </source>
</evidence>
<dbReference type="CDD" id="cd00778">
    <property type="entry name" value="ProRS_core_arch_euk"/>
    <property type="match status" value="1"/>
</dbReference>
<dbReference type="FunFam" id="3.40.50.800:FF:000005">
    <property type="entry name" value="bifunctional glutamate/proline--tRNA ligase"/>
    <property type="match status" value="1"/>
</dbReference>
<dbReference type="CDD" id="cd00862">
    <property type="entry name" value="ProRS_anticodon_zinc"/>
    <property type="match status" value="1"/>
</dbReference>
<dbReference type="InterPro" id="IPR045864">
    <property type="entry name" value="aa-tRNA-synth_II/BPL/LPL"/>
</dbReference>
<feature type="domain" description="WHEP-TRS" evidence="9">
    <location>
        <begin position="932"/>
        <end position="988"/>
    </location>
</feature>
<dbReference type="InterPro" id="IPR009068">
    <property type="entry name" value="uS15_NS1_RNA-bd_sf"/>
</dbReference>
<dbReference type="GO" id="GO:0004818">
    <property type="term" value="F:glutamate-tRNA ligase activity"/>
    <property type="evidence" value="ECO:0007669"/>
    <property type="project" value="InterPro"/>
</dbReference>
<dbReference type="Gene3D" id="3.90.800.10">
    <property type="entry name" value="Glutamyl-tRNA Synthetase, Domain 3"/>
    <property type="match status" value="1"/>
</dbReference>
<keyword evidence="1 10" id="KW-0436">Ligase</keyword>
<dbReference type="FunFam" id="3.30.110.30:FF:000001">
    <property type="entry name" value="Bifunctional glutamate/proline--tRNA ligase"/>
    <property type="match status" value="1"/>
</dbReference>
<dbReference type="InterPro" id="IPR036282">
    <property type="entry name" value="Glutathione-S-Trfase_C_sf"/>
</dbReference>
<dbReference type="GO" id="GO:0006424">
    <property type="term" value="P:glutamyl-tRNA aminoacylation"/>
    <property type="evidence" value="ECO:0007669"/>
    <property type="project" value="InterPro"/>
</dbReference>
<dbReference type="SUPFAM" id="SSF47060">
    <property type="entry name" value="S15/NS1 RNA-binding domain"/>
    <property type="match status" value="8"/>
</dbReference>
<dbReference type="InterPro" id="IPR014729">
    <property type="entry name" value="Rossmann-like_a/b/a_fold"/>
</dbReference>
<dbReference type="InterPro" id="IPR004526">
    <property type="entry name" value="Glu-tRNA-synth_arc/euk"/>
</dbReference>
<proteinExistence type="evidence at transcript level"/>
<dbReference type="PROSITE" id="PS00178">
    <property type="entry name" value="AA_TRNA_LIGASE_I"/>
    <property type="match status" value="1"/>
</dbReference>
<feature type="domain" description="WHEP-TRS" evidence="9">
    <location>
        <begin position="787"/>
        <end position="843"/>
    </location>
</feature>
<dbReference type="PROSITE" id="PS50862">
    <property type="entry name" value="AA_TRNA_LIGASE_II"/>
    <property type="match status" value="1"/>
</dbReference>
<dbReference type="SUPFAM" id="SSF52954">
    <property type="entry name" value="Class II aaRS ABD-related"/>
    <property type="match status" value="1"/>
</dbReference>
<dbReference type="InterPro" id="IPR049437">
    <property type="entry name" value="tRNA-synt_1c_C2"/>
</dbReference>
<feature type="compositionally biased region" description="Basic and acidic residues" evidence="7">
    <location>
        <begin position="334"/>
        <end position="346"/>
    </location>
</feature>
<dbReference type="CDD" id="cd00807">
    <property type="entry name" value="GlnRS_core"/>
    <property type="match status" value="1"/>
</dbReference>
<feature type="region of interest" description="Disordered" evidence="7">
    <location>
        <begin position="747"/>
        <end position="783"/>
    </location>
</feature>
<dbReference type="InterPro" id="IPR020058">
    <property type="entry name" value="Glu/Gln-tRNA-synth_Ib_cat-dom"/>
</dbReference>
<protein>
    <submittedName>
        <fullName evidence="10">Bifunctional glutamate/proline--tRNA ligase-like</fullName>
    </submittedName>
</protein>
<feature type="region of interest" description="Disordered" evidence="7">
    <location>
        <begin position="1402"/>
        <end position="1427"/>
    </location>
</feature>
<dbReference type="Pfam" id="PF03950">
    <property type="entry name" value="tRNA-synt_1c_C"/>
    <property type="match status" value="1"/>
</dbReference>
<dbReference type="SMART" id="SM00991">
    <property type="entry name" value="WHEP-TRS"/>
    <property type="match status" value="8"/>
</dbReference>
<dbReference type="Pfam" id="PF00749">
    <property type="entry name" value="tRNA-synt_1c"/>
    <property type="match status" value="1"/>
</dbReference>
<dbReference type="FunFam" id="3.90.800.10:FF:000001">
    <property type="entry name" value="Glutamine--tRNA ligase"/>
    <property type="match status" value="1"/>
</dbReference>
<feature type="domain" description="WHEP-TRS" evidence="9">
    <location>
        <begin position="1116"/>
        <end position="1172"/>
    </location>
</feature>
<dbReference type="Gene3D" id="3.30.110.30">
    <property type="entry name" value="C-terminal domain of ProRS"/>
    <property type="match status" value="1"/>
</dbReference>
<reference evidence="10" key="1">
    <citation type="submission" date="2017-11" db="EMBL/GenBank/DDBJ databases">
        <title>The sensing device of the deep-sea amphipod.</title>
        <authorList>
            <person name="Kobayashi H."/>
            <person name="Nagahama T."/>
            <person name="Arai W."/>
            <person name="Sasagawa Y."/>
            <person name="Umeda M."/>
            <person name="Hayashi T."/>
            <person name="Nikaido I."/>
            <person name="Watanabe H."/>
            <person name="Oguri K."/>
            <person name="Kitazato H."/>
            <person name="Fujioka K."/>
            <person name="Kido Y."/>
            <person name="Takami H."/>
        </authorList>
    </citation>
    <scope>NUCLEOTIDE SEQUENCE</scope>
    <source>
        <tissue evidence="10">Whole body</tissue>
    </source>
</reference>
<dbReference type="InterPro" id="IPR020059">
    <property type="entry name" value="Glu/Gln-tRNA-synth_Ib_codon-bd"/>
</dbReference>
<dbReference type="PROSITE" id="PS00762">
    <property type="entry name" value="WHEP_TRS_1"/>
    <property type="match status" value="1"/>
</dbReference>
<dbReference type="SUPFAM" id="SSF64586">
    <property type="entry name" value="C-terminal domain of ProRS"/>
    <property type="match status" value="1"/>
</dbReference>
<feature type="domain" description="Aminoacyl-transfer RNA synthetases class-II family profile" evidence="8">
    <location>
        <begin position="1477"/>
        <end position="1718"/>
    </location>
</feature>
<organism evidence="10">
    <name type="scientific">Hirondellea gigas</name>
    <dbReference type="NCBI Taxonomy" id="1518452"/>
    <lineage>
        <taxon>Eukaryota</taxon>
        <taxon>Metazoa</taxon>
        <taxon>Ecdysozoa</taxon>
        <taxon>Arthropoda</taxon>
        <taxon>Crustacea</taxon>
        <taxon>Multicrustacea</taxon>
        <taxon>Malacostraca</taxon>
        <taxon>Eumalacostraca</taxon>
        <taxon>Peracarida</taxon>
        <taxon>Amphipoda</taxon>
        <taxon>Amphilochidea</taxon>
        <taxon>Lysianassida</taxon>
        <taxon>Lysianassidira</taxon>
        <taxon>Lysianassoidea</taxon>
        <taxon>Lysianassidae</taxon>
        <taxon>Hirondellea</taxon>
    </lineage>
</organism>
<dbReference type="Gene3D" id="1.10.287.10">
    <property type="entry name" value="S15/NS1, RNA-binding"/>
    <property type="match status" value="8"/>
</dbReference>
<evidence type="ECO:0000256" key="1">
    <source>
        <dbReference type="ARBA" id="ARBA00022598"/>
    </source>
</evidence>
<dbReference type="Gene3D" id="3.40.50.620">
    <property type="entry name" value="HUPs"/>
    <property type="match status" value="1"/>
</dbReference>
<dbReference type="Gene3D" id="1.10.1160.10">
    <property type="entry name" value="Glutamyl-trna Synthetase, Domain 2"/>
    <property type="match status" value="1"/>
</dbReference>
<feature type="domain" description="WHEP-TRS" evidence="9">
    <location>
        <begin position="861"/>
        <end position="917"/>
    </location>
</feature>
<feature type="domain" description="WHEP-TRS" evidence="9">
    <location>
        <begin position="1014"/>
        <end position="1070"/>
    </location>
</feature>
<dbReference type="FunFam" id="3.40.50.620:FF:000070">
    <property type="entry name" value="Bifunctional glutamate/proline--tRNA ligase"/>
    <property type="match status" value="1"/>
</dbReference>
<dbReference type="SUPFAM" id="SSF55681">
    <property type="entry name" value="Class II aaRS and biotin synthetases"/>
    <property type="match status" value="1"/>
</dbReference>
<dbReference type="InterPro" id="IPR002314">
    <property type="entry name" value="aa-tRNA-synt_IIb"/>
</dbReference>
<dbReference type="PANTHER" id="PTHR43382">
    <property type="entry name" value="PROLYL-TRNA SYNTHETASE"/>
    <property type="match status" value="1"/>
</dbReference>
<evidence type="ECO:0000313" key="10">
    <source>
        <dbReference type="EMBL" id="LAC19687.1"/>
    </source>
</evidence>
<feature type="domain" description="WHEP-TRS" evidence="9">
    <location>
        <begin position="1192"/>
        <end position="1248"/>
    </location>
</feature>
<dbReference type="Pfam" id="PF09180">
    <property type="entry name" value="ProRS-C_1"/>
    <property type="match status" value="1"/>
</dbReference>
<dbReference type="InterPro" id="IPR011035">
    <property type="entry name" value="Ribosomal_bL25/Gln-tRNA_synth"/>
</dbReference>
<evidence type="ECO:0000256" key="2">
    <source>
        <dbReference type="ARBA" id="ARBA00022741"/>
    </source>
</evidence>
<dbReference type="SUPFAM" id="SSF47616">
    <property type="entry name" value="GST C-terminal domain-like"/>
    <property type="match status" value="1"/>
</dbReference>
<dbReference type="PROSITE" id="PS51185">
    <property type="entry name" value="WHEP_TRS_2"/>
    <property type="match status" value="8"/>
</dbReference>
<dbReference type="FunFam" id="1.10.1160.10:FF:000001">
    <property type="entry name" value="Glutamine--tRNA ligase"/>
    <property type="match status" value="1"/>
</dbReference>
<dbReference type="InterPro" id="IPR017449">
    <property type="entry name" value="Pro-tRNA_synth_II"/>
</dbReference>
<keyword evidence="6" id="KW-0030">Aminoacyl-tRNA synthetase</keyword>
<dbReference type="SUPFAM" id="SSF52374">
    <property type="entry name" value="Nucleotidylyl transferase"/>
    <property type="match status" value="1"/>
</dbReference>
<keyword evidence="3" id="KW-0067">ATP-binding</keyword>
<dbReference type="InterPro" id="IPR000738">
    <property type="entry name" value="WHEP-TRS_dom"/>
</dbReference>
<dbReference type="PANTHER" id="PTHR43382:SF2">
    <property type="entry name" value="BIFUNCTIONAL GLUTAMATE_PROLINE--TRNA LIGASE"/>
    <property type="match status" value="1"/>
</dbReference>
<dbReference type="GO" id="GO:0006433">
    <property type="term" value="P:prolyl-tRNA aminoacylation"/>
    <property type="evidence" value="ECO:0007669"/>
    <property type="project" value="InterPro"/>
</dbReference>
<dbReference type="HAMAP" id="MF_02076">
    <property type="entry name" value="Glu_tRNA_synth_type2"/>
    <property type="match status" value="1"/>
</dbReference>
<dbReference type="InterPro" id="IPR033721">
    <property type="entry name" value="ProRS_core_arch_euk"/>
</dbReference>
<dbReference type="InterPro" id="IPR016061">
    <property type="entry name" value="Pro-tRNA_ligase_II_C"/>
</dbReference>
<keyword evidence="2" id="KW-0547">Nucleotide-binding</keyword>
<dbReference type="Gene3D" id="3.40.50.800">
    <property type="entry name" value="Anticodon-binding domain"/>
    <property type="match status" value="1"/>
</dbReference>
<feature type="region of interest" description="Disordered" evidence="7">
    <location>
        <begin position="334"/>
        <end position="353"/>
    </location>
</feature>
<keyword evidence="5" id="KW-0648">Protein biosynthesis</keyword>
<feature type="compositionally biased region" description="Basic and acidic residues" evidence="7">
    <location>
        <begin position="1415"/>
        <end position="1427"/>
    </location>
</feature>
<dbReference type="FunFam" id="3.30.930.10:FF:000007">
    <property type="entry name" value="Bifunctional glutamate/proline--tRNA ligase"/>
    <property type="match status" value="1"/>
</dbReference>
<dbReference type="SMART" id="SM00946">
    <property type="entry name" value="ProRS-C_1"/>
    <property type="match status" value="1"/>
</dbReference>
<dbReference type="GO" id="GO:0005737">
    <property type="term" value="C:cytoplasm"/>
    <property type="evidence" value="ECO:0007669"/>
    <property type="project" value="InterPro"/>
</dbReference>
<evidence type="ECO:0000256" key="3">
    <source>
        <dbReference type="ARBA" id="ARBA00022840"/>
    </source>
</evidence>
<evidence type="ECO:0000256" key="7">
    <source>
        <dbReference type="SAM" id="MobiDB-lite"/>
    </source>
</evidence>
<sequence length="1936" mass="213219">MVQLTFARKDPPIGSVLACSIAGVSFKWCSETQLVLDDCVSLTTSQSISRHVARINPTFNLYPVHILHRTQVDHWLSVSSTVGFGGSVKALLPQLNIALTTSHSLVPPQLTVADYELFAALYRSRDWANIVASDDAPVHVLRWFNSVVSQVSSILAALPKDVKMASSGALGVPISTVGGSRSSSAASSAAISSGNAAAADGTPLLIVSSGKAAGKREEGGKFVELPDAKMGEVVVRFPPEASGYLHIGHAKAALLNQHYQLAFKGTLVMRFDDTNPAKEDAHFEEVILGDLKLLQIKPDRFTHTSDYFDLMLEYCEKLIKKGLAFVDDTDAETMKAERDERKDSRNRSNSAEKNLSMWEDMKKATASGLKCAVRAKIDMSSNNGCMRDPTIYRCKLEPHIRTGTKYKVYPTYDFACPIVDSIEGVTHALRTTEYHDRDEQFFWFLDKLELRKLHIYEYSRLNMNNTVLSKRKLAWFVEQGLVDGWDDPRFPTVRGILRRGMTVEGLKEFIISQGSSRAVVNMEWDKIWSFNKKVIDATAPRYVALEKSSLLPVNIANATEQATTAQKHPKDPAIGTKTVWIGPKILIEAVDAAELKEGQNATFINWGNLLIKKVNREEGKIISVDAETNLSNTDYKKTLKLTWLVDTSKAPLTPVLCVDFDHLISKGVLVKDEDFKKFVGHKTRFETSMLGDDELKQLKVGDIIQIQRKGFFRVDEPYKEASLSSCKESPIVLFSIPDGHVKEAATSAASKKTSMSAKEVAHSAKGKTAEKSPQEETKAIVSSSSDNVEAIHLKIKEHGDKIRALKAEKADKNVVLSEVAILKDLKSNFSSVTGVEWAPDINISQFRSTTATKSAAPSSGGTTEIHQKITDQGNMIRNLKANKAAKDEVTSAVNVLLSLKKSFKEIAGIDWTPSIDISQFNIVSAPATDKNNVLAIHQKINEQGTTVRNLKGSKADKGEITAAVNILLAHKKEFKEASGIDWTPNIDTSQFSSVTAASSSTITSAPVVAATTNDALSLHHKVVDQGNVVRNMKGSKAEKTAVTAAVNVLLALKKEFKEVSGLDWTPCINVSQLGDARSSPAAAVAPVLPAAVAAAVSPAAVVAVVSPAATKHTENNTIFLLQKIVGQGSIVRNLKGSKADKADITAAVNILLSLKKDFKDATGIDWTPNIDVSQFNKPEMPAASSTPADSNEPFILHGKIVDQGNSVRSLKGRQADKNEINSAVNVLLALKKEFKELSGLDWTPKMNLRQFSEKSPAPAPAASVDNVAVTTHQKVVDQGNLVRNLKSNKADKAEVTAAVNILIALKKEFRDLTGLDWSPNIDMSQATSRSSPVTTKASSSVFDELNTKVKEQGDKIRQLKSSNADKSVIKVEVDILLKHKEEFKSSLGVDWKPDMKASQLNGQISASAQPRASSKSKEVKSVKKEEVKDDGKKQTRLGLEVTKEECFSEWYSQVITKSEMIEYYNVSGCYILRPWSYSIWDSIKNYLDGEIKKLGVENCYFPIFVSRDALEKEKSHIADFSPEVAWVTRYGSSEMAEPIAIRPTSETAMYPAFSKWVQSHRDLPIRLNQWNNVVRWEFKQPTPFLRTREFLWQEGHSAFATKAEATEEVYQILDIYASVYEYLLAIPVIKGKKTEKEKFAGGDFTTTTEAFVSASGRGIQGATSHHLGQNFSKMFDIVYEDPTTQEKRYVYQNSWGLTTRSIGVMVMVHGDNKGLVLPPRVASLQAVIMPVGITAKVTDEEKNSLYDTCKQLEQELVLGSIRVKVDLRDHVTPAWKFNHWELKGVPLRLELGPREVAAGQVFVVRRDTGEKQAMCRSVIVEGIATLLDNIQSSMLERAREDLNAHKKLVSSWPEFVQTLDEKMIILAPFCGREDCENAVKKDSAGDQDADPGAPSMGAKSLCIPFQQPKVLPIGTLCIHPSCKQPAQYYCLFGRSY</sequence>
<feature type="compositionally biased region" description="Polar residues" evidence="7">
    <location>
        <begin position="1402"/>
        <end position="1412"/>
    </location>
</feature>
<dbReference type="Gene3D" id="1.20.1050.130">
    <property type="match status" value="1"/>
</dbReference>
<dbReference type="InterPro" id="IPR004499">
    <property type="entry name" value="Pro-tRNA-ligase_IIa_arc-type"/>
</dbReference>
<dbReference type="PRINTS" id="PR00987">
    <property type="entry name" value="TRNASYNTHGLU"/>
</dbReference>